<keyword evidence="6" id="KW-0378">Hydrolase</keyword>
<keyword evidence="5" id="KW-0255">Endonuclease</keyword>
<evidence type="ECO:0000256" key="5">
    <source>
        <dbReference type="ARBA" id="ARBA00022759"/>
    </source>
</evidence>
<dbReference type="InterPro" id="IPR053134">
    <property type="entry name" value="RNA-dir_DNA_polymerase"/>
</dbReference>
<dbReference type="EMBL" id="QGNW01000479">
    <property type="protein sequence ID" value="RVW69909.1"/>
    <property type="molecule type" value="Genomic_DNA"/>
</dbReference>
<dbReference type="PANTHER" id="PTHR24559:SF444">
    <property type="entry name" value="REVERSE TRANSCRIPTASE DOMAIN-CONTAINING PROTEIN"/>
    <property type="match status" value="1"/>
</dbReference>
<feature type="compositionally biased region" description="Basic and acidic residues" evidence="8">
    <location>
        <begin position="613"/>
        <end position="625"/>
    </location>
</feature>
<dbReference type="GO" id="GO:0004519">
    <property type="term" value="F:endonuclease activity"/>
    <property type="evidence" value="ECO:0007669"/>
    <property type="project" value="UniProtKB-KW"/>
</dbReference>
<dbReference type="CDD" id="cd00303">
    <property type="entry name" value="retropepsin_like"/>
    <property type="match status" value="1"/>
</dbReference>
<dbReference type="CDD" id="cd01647">
    <property type="entry name" value="RT_LTR"/>
    <property type="match status" value="1"/>
</dbReference>
<evidence type="ECO:0000256" key="2">
    <source>
        <dbReference type="ARBA" id="ARBA00022679"/>
    </source>
</evidence>
<reference evidence="10 11" key="1">
    <citation type="journal article" date="2018" name="PLoS Genet.">
        <title>Population sequencing reveals clonal diversity and ancestral inbreeding in the grapevine cultivar Chardonnay.</title>
        <authorList>
            <person name="Roach M.J."/>
            <person name="Johnson D.L."/>
            <person name="Bohlmann J."/>
            <person name="van Vuuren H.J."/>
            <person name="Jones S.J."/>
            <person name="Pretorius I.S."/>
            <person name="Schmidt S.A."/>
            <person name="Borneman A.R."/>
        </authorList>
    </citation>
    <scope>NUCLEOTIDE SEQUENCE [LARGE SCALE GENOMIC DNA]</scope>
    <source>
        <strain evidence="11">cv. Chardonnay</strain>
        <tissue evidence="10">Leaf</tissue>
    </source>
</reference>
<evidence type="ECO:0000313" key="11">
    <source>
        <dbReference type="Proteomes" id="UP000288805"/>
    </source>
</evidence>
<dbReference type="GO" id="GO:0006508">
    <property type="term" value="P:proteolysis"/>
    <property type="evidence" value="ECO:0007669"/>
    <property type="project" value="UniProtKB-KW"/>
</dbReference>
<dbReference type="SUPFAM" id="SSF56672">
    <property type="entry name" value="DNA/RNA polymerases"/>
    <property type="match status" value="1"/>
</dbReference>
<evidence type="ECO:0000256" key="8">
    <source>
        <dbReference type="SAM" id="MobiDB-lite"/>
    </source>
</evidence>
<keyword evidence="7" id="KW-0695">RNA-directed DNA polymerase</keyword>
<dbReference type="InterPro" id="IPR043502">
    <property type="entry name" value="DNA/RNA_pol_sf"/>
</dbReference>
<evidence type="ECO:0000256" key="3">
    <source>
        <dbReference type="ARBA" id="ARBA00022695"/>
    </source>
</evidence>
<comment type="caution">
    <text evidence="10">The sequence shown here is derived from an EMBL/GenBank/DDBJ whole genome shotgun (WGS) entry which is preliminary data.</text>
</comment>
<dbReference type="Gene3D" id="3.10.10.10">
    <property type="entry name" value="HIV Type 1 Reverse Transcriptase, subunit A, domain 1"/>
    <property type="match status" value="1"/>
</dbReference>
<dbReference type="Proteomes" id="UP000288805">
    <property type="component" value="Unassembled WGS sequence"/>
</dbReference>
<keyword evidence="3" id="KW-0548">Nucleotidyltransferase</keyword>
<feature type="region of interest" description="Disordered" evidence="8">
    <location>
        <begin position="613"/>
        <end position="656"/>
    </location>
</feature>
<dbReference type="GO" id="GO:0008233">
    <property type="term" value="F:peptidase activity"/>
    <property type="evidence" value="ECO:0007669"/>
    <property type="project" value="UniProtKB-KW"/>
</dbReference>
<dbReference type="Gene3D" id="3.30.70.270">
    <property type="match status" value="1"/>
</dbReference>
<keyword evidence="4" id="KW-0540">Nuclease</keyword>
<dbReference type="InterPro" id="IPR000477">
    <property type="entry name" value="RT_dom"/>
</dbReference>
<dbReference type="InterPro" id="IPR043128">
    <property type="entry name" value="Rev_trsase/Diguanyl_cyclase"/>
</dbReference>
<sequence length="662" mass="73346">MDFDLIVATPMGDSIVASRMLRNCTVMIGYREMPVDLVLLDLQDFDVILGIDWLASYHASIDCFEKRVTFSIPGQPKFSFEGKHVDRPLRMISALRASSLLKKGCQGFLASVMSNESDLKLEDIPIVREYPDVFLEDLPGLPPEREVEFTIDLVPGTSPMSKAPYRMAPVELKELKVQLQELLDKGFIRPNVSPWGAPVLFVKKKDGSMRLCIDYRELNKMTVRNKYPLPRIDELFDQLQGVCVFSKIDLRSGYHQLRVRGEDVPKTAFRTRYGHYEFLVMPFGLTNAPTAFMDLMNRTLRDKQLYAKLKKSGMGQDQSGYPGFDRSSFGSGAKVTRFLALVPKRPRVMSCHHLYQCQSNPIFGSGAKTTQSDLPRIRTHGGNKALTPYCCPPELKGVESMSSRRLLIEPGRAVCQGSLPTRATRGRAACPCRVGELEGSECAPSDMVAMLHVPQGLGSPLREMELPGCDKEFASVVRFLAIVFPCCFAIQSNLRHLWLENDSLRVKPSLQLEGTGFIEKKNCFPQTAPMLMPRVPGIHVAAKRRNVGCGKLSGITQQGLLAIVNDPDNRPQGGRHVSSCGSPDGVAPDSGARHVLSGGGVPTTVTPLEWVLGRDNRPGRHDQRMAKKSSKTKKFSFDHQNGPADNDPDKLGLASPDLILCS</sequence>
<dbReference type="FunFam" id="3.10.10.10:FF:000007">
    <property type="entry name" value="Retrovirus-related Pol polyprotein from transposon 17.6-like Protein"/>
    <property type="match status" value="1"/>
</dbReference>
<evidence type="ECO:0000256" key="4">
    <source>
        <dbReference type="ARBA" id="ARBA00022722"/>
    </source>
</evidence>
<gene>
    <name evidence="10" type="primary">TY3B-I_732</name>
    <name evidence="10" type="ORF">CK203_059119</name>
</gene>
<dbReference type="Pfam" id="PF08284">
    <property type="entry name" value="RVP_2"/>
    <property type="match status" value="1"/>
</dbReference>
<dbReference type="AlphaFoldDB" id="A0A438GCG5"/>
<evidence type="ECO:0000313" key="10">
    <source>
        <dbReference type="EMBL" id="RVW69909.1"/>
    </source>
</evidence>
<accession>A0A438GCG5</accession>
<dbReference type="GO" id="GO:0003964">
    <property type="term" value="F:RNA-directed DNA polymerase activity"/>
    <property type="evidence" value="ECO:0007669"/>
    <property type="project" value="UniProtKB-KW"/>
</dbReference>
<dbReference type="Gene3D" id="2.40.70.10">
    <property type="entry name" value="Acid Proteases"/>
    <property type="match status" value="1"/>
</dbReference>
<evidence type="ECO:0000256" key="1">
    <source>
        <dbReference type="ARBA" id="ARBA00022670"/>
    </source>
</evidence>
<feature type="region of interest" description="Disordered" evidence="8">
    <location>
        <begin position="567"/>
        <end position="601"/>
    </location>
</feature>
<evidence type="ECO:0000256" key="7">
    <source>
        <dbReference type="ARBA" id="ARBA00022918"/>
    </source>
</evidence>
<organism evidence="10 11">
    <name type="scientific">Vitis vinifera</name>
    <name type="common">Grape</name>
    <dbReference type="NCBI Taxonomy" id="29760"/>
    <lineage>
        <taxon>Eukaryota</taxon>
        <taxon>Viridiplantae</taxon>
        <taxon>Streptophyta</taxon>
        <taxon>Embryophyta</taxon>
        <taxon>Tracheophyta</taxon>
        <taxon>Spermatophyta</taxon>
        <taxon>Magnoliopsida</taxon>
        <taxon>eudicotyledons</taxon>
        <taxon>Gunneridae</taxon>
        <taxon>Pentapetalae</taxon>
        <taxon>rosids</taxon>
        <taxon>Vitales</taxon>
        <taxon>Vitaceae</taxon>
        <taxon>Viteae</taxon>
        <taxon>Vitis</taxon>
    </lineage>
</organism>
<keyword evidence="1" id="KW-0645">Protease</keyword>
<protein>
    <submittedName>
        <fullName evidence="10">Transposon Ty3-I Gag-Pol polyprotein</fullName>
    </submittedName>
</protein>
<evidence type="ECO:0000256" key="6">
    <source>
        <dbReference type="ARBA" id="ARBA00022801"/>
    </source>
</evidence>
<keyword evidence="2" id="KW-0808">Transferase</keyword>
<dbReference type="PANTHER" id="PTHR24559">
    <property type="entry name" value="TRANSPOSON TY3-I GAG-POL POLYPROTEIN"/>
    <property type="match status" value="1"/>
</dbReference>
<feature type="domain" description="Reverse transcriptase" evidence="9">
    <location>
        <begin position="202"/>
        <end position="303"/>
    </location>
</feature>
<dbReference type="InterPro" id="IPR021109">
    <property type="entry name" value="Peptidase_aspartic_dom_sf"/>
</dbReference>
<name>A0A438GCG5_VITVI</name>
<proteinExistence type="predicted"/>
<evidence type="ECO:0000259" key="9">
    <source>
        <dbReference type="Pfam" id="PF00078"/>
    </source>
</evidence>
<dbReference type="Pfam" id="PF00078">
    <property type="entry name" value="RVT_1"/>
    <property type="match status" value="1"/>
</dbReference>